<accession>A0A1M5D288</accession>
<dbReference type="Proteomes" id="UP000184287">
    <property type="component" value="Unassembled WGS sequence"/>
</dbReference>
<name>A0A1M5D288_9SPHI</name>
<protein>
    <submittedName>
        <fullName evidence="2">Glycosyltransferase involved in cell wall bisynthesis</fullName>
    </submittedName>
</protein>
<keyword evidence="2" id="KW-0808">Transferase</keyword>
<gene>
    <name evidence="2" type="ORF">SAMN04488522_10346</name>
</gene>
<evidence type="ECO:0000259" key="1">
    <source>
        <dbReference type="Pfam" id="PF00535"/>
    </source>
</evidence>
<evidence type="ECO:0000313" key="3">
    <source>
        <dbReference type="Proteomes" id="UP000184287"/>
    </source>
</evidence>
<organism evidence="2 3">
    <name type="scientific">Pedobacter caeni</name>
    <dbReference type="NCBI Taxonomy" id="288992"/>
    <lineage>
        <taxon>Bacteria</taxon>
        <taxon>Pseudomonadati</taxon>
        <taxon>Bacteroidota</taxon>
        <taxon>Sphingobacteriia</taxon>
        <taxon>Sphingobacteriales</taxon>
        <taxon>Sphingobacteriaceae</taxon>
        <taxon>Pedobacter</taxon>
    </lineage>
</organism>
<dbReference type="STRING" id="288992.SAMN04488522_10346"/>
<dbReference type="InterPro" id="IPR029044">
    <property type="entry name" value="Nucleotide-diphossugar_trans"/>
</dbReference>
<dbReference type="InterPro" id="IPR050834">
    <property type="entry name" value="Glycosyltransf_2"/>
</dbReference>
<dbReference type="CDD" id="cd00761">
    <property type="entry name" value="Glyco_tranf_GTA_type"/>
    <property type="match status" value="1"/>
</dbReference>
<dbReference type="Gene3D" id="3.90.550.10">
    <property type="entry name" value="Spore Coat Polysaccharide Biosynthesis Protein SpsA, Chain A"/>
    <property type="match status" value="1"/>
</dbReference>
<keyword evidence="3" id="KW-1185">Reference proteome</keyword>
<dbReference type="AlphaFoldDB" id="A0A1M5D288"/>
<dbReference type="SUPFAM" id="SSF53448">
    <property type="entry name" value="Nucleotide-diphospho-sugar transferases"/>
    <property type="match status" value="1"/>
</dbReference>
<dbReference type="RefSeq" id="WP_073231890.1">
    <property type="nucleotide sequence ID" value="NZ_FQUQ01000003.1"/>
</dbReference>
<sequence>MIAVSVIIPNYNHAPYLKQRIDSVLAQTFQDFEVIILDDCSTDNSKEVIESYAQHPKISHIVFNTTNSGSPFLQWEKGINLAKGKYVWIAESDDWCEPSLLEDLIEGIQKDKDCVISYCQMYYINGENKIKWQSSHKYLSEVVDSNTFIQDYLAVKVSIYNASMAIFKRETFKKVARDFTTFKFSGDRLFWIEVARQGKTHISGKVLNYFRKHDKDVSGKAFKSGLNFIEEIRIINWMYKEQLINDKIYALAFKKQYKEFWKVRKTIDPINKALIKPLFSNPLSSKTNIFKFLPSAIWAAYRHKK</sequence>
<reference evidence="3" key="1">
    <citation type="submission" date="2016-11" db="EMBL/GenBank/DDBJ databases">
        <authorList>
            <person name="Varghese N."/>
            <person name="Submissions S."/>
        </authorList>
    </citation>
    <scope>NUCLEOTIDE SEQUENCE [LARGE SCALE GENOMIC DNA]</scope>
    <source>
        <strain evidence="3">DSM 16990</strain>
    </source>
</reference>
<dbReference type="EMBL" id="FQUQ01000003">
    <property type="protein sequence ID" value="SHF61149.1"/>
    <property type="molecule type" value="Genomic_DNA"/>
</dbReference>
<dbReference type="OrthoDB" id="9815829at2"/>
<dbReference type="PANTHER" id="PTHR43685:SF11">
    <property type="entry name" value="GLYCOSYLTRANSFERASE TAGX-RELATED"/>
    <property type="match status" value="1"/>
</dbReference>
<evidence type="ECO:0000313" key="2">
    <source>
        <dbReference type="EMBL" id="SHF61149.1"/>
    </source>
</evidence>
<proteinExistence type="predicted"/>
<dbReference type="InterPro" id="IPR001173">
    <property type="entry name" value="Glyco_trans_2-like"/>
</dbReference>
<dbReference type="Pfam" id="PF00535">
    <property type="entry name" value="Glycos_transf_2"/>
    <property type="match status" value="1"/>
</dbReference>
<dbReference type="GO" id="GO:0016740">
    <property type="term" value="F:transferase activity"/>
    <property type="evidence" value="ECO:0007669"/>
    <property type="project" value="UniProtKB-KW"/>
</dbReference>
<dbReference type="PANTHER" id="PTHR43685">
    <property type="entry name" value="GLYCOSYLTRANSFERASE"/>
    <property type="match status" value="1"/>
</dbReference>
<feature type="domain" description="Glycosyltransferase 2-like" evidence="1">
    <location>
        <begin position="5"/>
        <end position="175"/>
    </location>
</feature>